<dbReference type="NCBIfam" id="TIGR03701">
    <property type="entry name" value="mena_SCO4490"/>
    <property type="match status" value="1"/>
</dbReference>
<dbReference type="InterPro" id="IPR049381">
    <property type="entry name" value="UbiD-like_C"/>
</dbReference>
<accession>A0A6S6SR75</accession>
<dbReference type="Pfam" id="PF20696">
    <property type="entry name" value="UbiD_C"/>
    <property type="match status" value="1"/>
</dbReference>
<dbReference type="GO" id="GO:0008694">
    <property type="term" value="F:4-hydroxy-3-polyprenylbenzoate decarboxylase activity"/>
    <property type="evidence" value="ECO:0007669"/>
    <property type="project" value="TreeGrafter"/>
</dbReference>
<feature type="domain" description="3-octaprenyl-4-hydroxybenzoate carboxy-lyase-like N-terminal" evidence="3">
    <location>
        <begin position="6"/>
        <end position="87"/>
    </location>
</feature>
<protein>
    <submittedName>
        <fullName evidence="5">UbiD family decarboxylase associated with menaquinone via futalosine</fullName>
    </submittedName>
</protein>
<dbReference type="NCBIfam" id="TIGR00148">
    <property type="entry name" value="UbiD family decarboxylase"/>
    <property type="match status" value="1"/>
</dbReference>
<dbReference type="SUPFAM" id="SSF143968">
    <property type="entry name" value="UbiD C-terminal domain-like"/>
    <property type="match status" value="2"/>
</dbReference>
<dbReference type="GO" id="GO:0005829">
    <property type="term" value="C:cytosol"/>
    <property type="evidence" value="ECO:0007669"/>
    <property type="project" value="TreeGrafter"/>
</dbReference>
<feature type="domain" description="3-octaprenyl-4-hydroxybenzoate carboxy-lyase-like C-terminal" evidence="4">
    <location>
        <begin position="324"/>
        <end position="447"/>
    </location>
</feature>
<dbReference type="SUPFAM" id="SSF50475">
    <property type="entry name" value="FMN-binding split barrel"/>
    <property type="match status" value="1"/>
</dbReference>
<dbReference type="InterPro" id="IPR048304">
    <property type="entry name" value="UbiD_Rift_dom"/>
</dbReference>
<dbReference type="Gene3D" id="3.40.1670.10">
    <property type="entry name" value="UbiD C-terminal domain-like"/>
    <property type="match status" value="1"/>
</dbReference>
<dbReference type="EMBL" id="CACVAX010000033">
    <property type="protein sequence ID" value="CAA6811009.1"/>
    <property type="molecule type" value="Genomic_DNA"/>
</dbReference>
<reference evidence="5" key="1">
    <citation type="submission" date="2020-01" db="EMBL/GenBank/DDBJ databases">
        <authorList>
            <person name="Meier V. D."/>
            <person name="Meier V D."/>
        </authorList>
    </citation>
    <scope>NUCLEOTIDE SEQUENCE</scope>
    <source>
        <strain evidence="5">HLG_WM_MAG_04</strain>
    </source>
</reference>
<evidence type="ECO:0000259" key="3">
    <source>
        <dbReference type="Pfam" id="PF20695"/>
    </source>
</evidence>
<dbReference type="InterPro" id="IPR002830">
    <property type="entry name" value="UbiD"/>
</dbReference>
<dbReference type="GO" id="GO:0006744">
    <property type="term" value="P:ubiquinone biosynthetic process"/>
    <property type="evidence" value="ECO:0007669"/>
    <property type="project" value="TreeGrafter"/>
</dbReference>
<proteinExistence type="inferred from homology"/>
<dbReference type="Pfam" id="PF01977">
    <property type="entry name" value="UbiD"/>
    <property type="match status" value="1"/>
</dbReference>
<gene>
    <name evidence="5" type="ORF">HELGO_WM18649</name>
</gene>
<dbReference type="InterPro" id="IPR049383">
    <property type="entry name" value="UbiD-like_N"/>
</dbReference>
<dbReference type="PANTHER" id="PTHR30108:SF17">
    <property type="entry name" value="FERULIC ACID DECARBOXYLASE 1"/>
    <property type="match status" value="1"/>
</dbReference>
<feature type="domain" description="3-octaprenyl-4-hydroxybenzoate carboxy-lyase-like Rift-related" evidence="2">
    <location>
        <begin position="120"/>
        <end position="319"/>
    </location>
</feature>
<evidence type="ECO:0000256" key="1">
    <source>
        <dbReference type="ARBA" id="ARBA00010021"/>
    </source>
</evidence>
<dbReference type="InterPro" id="IPR022390">
    <property type="entry name" value="HBDC"/>
</dbReference>
<name>A0A6S6SR75_9BACT</name>
<sequence length="607" mass="69202">MQDVVQWLKDHGNLKIINEPLDVELEIPHIAYVEVKTDNSRPILFSNPINKKKNIQYDMPVLMNIFANKELTEKIFDKHPDDVAQGIDKLLKIKPPEGFLEKLKMLPDLIALKNVFPKRSKKRGTCQEIIIPKSEVDLDKLPILKTWEGDGGAFITMGQVYTQSLDGSMQNLGMYRLQQYDKNHLGMHWQIHKDASHFFDQYQKAGKKMPVTVAIGGDPLYIWCGQAPMPHGMFEMLLYGFVRGKNAQLVKSISNDIQIPNDVDIVIEGFVDPENLKIEGPFGDHTGYYTLEEPYPVLEVETITMKEKPVFQATVVGKPPLEDKYMGWATERIFLPMLKPMAPDLLDYYMPENGVFHNLILGKMKTLYKGHAQQFMHAFWGVGQMSFVKHAIFVNEDAPKLDDDLAITEYILNRLDPKKILITQGIIDALDHTANETLVGGKLGIDATANEVADAIKTPLSDESLLERMKEVDGNILECRQYFSHTKNPICLITVHKVQSMQNMIAKLRVLKEHIKVLIIVDKINNDINEPYMLIWRVVNNIDAQRDIVLEPFIAVDGTNKSTVDGFNRTWPGDTFCTKEVLDSLQERKLIDIDEAFIKKFGLLPFN</sequence>
<evidence type="ECO:0000259" key="2">
    <source>
        <dbReference type="Pfam" id="PF01977"/>
    </source>
</evidence>
<comment type="similarity">
    <text evidence="1">Belongs to the UbiD family.</text>
</comment>
<organism evidence="5">
    <name type="scientific">uncultured Sulfurovum sp</name>
    <dbReference type="NCBI Taxonomy" id="269237"/>
    <lineage>
        <taxon>Bacteria</taxon>
        <taxon>Pseudomonadati</taxon>
        <taxon>Campylobacterota</taxon>
        <taxon>Epsilonproteobacteria</taxon>
        <taxon>Campylobacterales</taxon>
        <taxon>Sulfurovaceae</taxon>
        <taxon>Sulfurovum</taxon>
        <taxon>environmental samples</taxon>
    </lineage>
</organism>
<evidence type="ECO:0000313" key="5">
    <source>
        <dbReference type="EMBL" id="CAA6811009.1"/>
    </source>
</evidence>
<dbReference type="Pfam" id="PF20695">
    <property type="entry name" value="UbiD_N"/>
    <property type="match status" value="1"/>
</dbReference>
<evidence type="ECO:0000259" key="4">
    <source>
        <dbReference type="Pfam" id="PF20696"/>
    </source>
</evidence>
<dbReference type="AlphaFoldDB" id="A0A6S6SR75"/>
<dbReference type="PANTHER" id="PTHR30108">
    <property type="entry name" value="3-OCTAPRENYL-4-HYDROXYBENZOATE CARBOXY-LYASE-RELATED"/>
    <property type="match status" value="1"/>
</dbReference>